<dbReference type="RefSeq" id="WP_021461684.1">
    <property type="nucleotide sequence ID" value="NZ_AP035889.1"/>
</dbReference>
<gene>
    <name evidence="2" type="primary">gcbE</name>
</gene>
<dbReference type="InterPro" id="IPR050834">
    <property type="entry name" value="Glycosyltransf_2"/>
</dbReference>
<dbReference type="InterPro" id="IPR001173">
    <property type="entry name" value="Glyco_trans_2-like"/>
</dbReference>
<sequence length="514" mass="60105">MENKLQQLQNKRDQLGRNIGALDFLIDFYKKNNNSSFLDKESLKTKSNAHKIHLLSEEISSKKSGEEFDFLLQYTDELRKLELTETYIALVKYLCIHYHSFNPKNKKQFLLHISNALRISEDSEIIDIILMSFPYLIKDLPLSPKLKDKLFKTNFSGYWDYSQTEDKYLLFDFHDNPKQVFTFLIEKQDIETKLKTNPELYCVFCNNFSDDLEKYKIFFNKFLASYALPLMNKVNNGKGNILKRIQFETSDKIVFSKQKPLVSIVMSAYNSQDTIEYAINSLLNQTYKNIEILVCDDCSIDNTFSILKNLEKKDFRIKVHRSIKNQGTYNIRNEMIKLVKGEYVTFHDSDDFALPTRIDEQVNILNNHQHIMLCISQWVRIEPDGRFVYFFDGKLNRLCVVSSMIRKEILEKIGSFKNSLVAADTDFYERVIHFYGRESIYKLEKPLILGLWGDGSLTKQKTLVAGNSGFVAKKRRAFSDICARQRLLGNEIISDEDVNDVLRKHSIFKENFGV</sequence>
<dbReference type="Pfam" id="PF00535">
    <property type="entry name" value="Glycos_transf_2"/>
    <property type="match status" value="1"/>
</dbReference>
<evidence type="ECO:0000259" key="1">
    <source>
        <dbReference type="Pfam" id="PF00535"/>
    </source>
</evidence>
<dbReference type="PANTHER" id="PTHR43685:SF2">
    <property type="entry name" value="GLYCOSYLTRANSFERASE 2-LIKE DOMAIN-CONTAINING PROTEIN"/>
    <property type="match status" value="1"/>
</dbReference>
<feature type="domain" description="Glycosyltransferase 2-like" evidence="1">
    <location>
        <begin position="263"/>
        <end position="384"/>
    </location>
</feature>
<dbReference type="PANTHER" id="PTHR43685">
    <property type="entry name" value="GLYCOSYLTRANSFERASE"/>
    <property type="match status" value="1"/>
</dbReference>
<dbReference type="AlphaFoldDB" id="B7ZG13"/>
<dbReference type="SUPFAM" id="SSF53448">
    <property type="entry name" value="Nucleotide-diphospho-sugar transferases"/>
    <property type="match status" value="1"/>
</dbReference>
<dbReference type="CAZy" id="GT2">
    <property type="family name" value="Glycosyltransferase Family 2"/>
</dbReference>
<proteinExistence type="predicted"/>
<dbReference type="EMBL" id="AM940151">
    <property type="protein sequence ID" value="CAQ00013.1"/>
    <property type="molecule type" value="Genomic_DNA"/>
</dbReference>
<dbReference type="InterPro" id="IPR029044">
    <property type="entry name" value="Nucleotide-diphossugar_trans"/>
</dbReference>
<dbReference type="CDD" id="cd00761">
    <property type="entry name" value="Glyco_tranf_GTA_type"/>
    <property type="match status" value="1"/>
</dbReference>
<accession>B7ZG13</accession>
<protein>
    <submittedName>
        <fullName evidence="2">GcbE protein</fullName>
    </submittedName>
</protein>
<name>B7ZG13_9PAST</name>
<dbReference type="Gene3D" id="3.90.550.10">
    <property type="entry name" value="Spore Coat Polysaccharide Biosynthesis Protein SpsA, Chain A"/>
    <property type="match status" value="1"/>
</dbReference>
<organism evidence="2">
    <name type="scientific">Gallibacterium anatis</name>
    <dbReference type="NCBI Taxonomy" id="750"/>
    <lineage>
        <taxon>Bacteria</taxon>
        <taxon>Pseudomonadati</taxon>
        <taxon>Pseudomonadota</taxon>
        <taxon>Gammaproteobacteria</taxon>
        <taxon>Pasteurellales</taxon>
        <taxon>Pasteurellaceae</taxon>
        <taxon>Gallibacterium</taxon>
    </lineage>
</organism>
<evidence type="ECO:0000313" key="2">
    <source>
        <dbReference type="EMBL" id="CAQ00013.1"/>
    </source>
</evidence>
<reference evidence="2" key="1">
    <citation type="submission" date="2008-01" db="EMBL/GenBank/DDBJ databases">
        <title>Identification and characterization of the capsule biosynthetic locus in Gallibacterium.</title>
        <authorList>
            <person name="Bojesen A.M."/>
            <person name="Kristensen B.M."/>
            <person name="Boyce J.D."/>
            <person name="Soriano E.V."/>
            <person name="Bisgaard M."/>
            <person name="Adler B."/>
        </authorList>
    </citation>
    <scope>NUCLEOTIDE SEQUENCE</scope>
    <source>
        <strain evidence="2">12656-12</strain>
    </source>
</reference>